<organism evidence="8">
    <name type="scientific">Palpitomonas bilix</name>
    <dbReference type="NCBI Taxonomy" id="652834"/>
    <lineage>
        <taxon>Eukaryota</taxon>
        <taxon>Eukaryota incertae sedis</taxon>
    </lineage>
</organism>
<feature type="compositionally biased region" description="Basic residues" evidence="6">
    <location>
        <begin position="267"/>
        <end position="276"/>
    </location>
</feature>
<dbReference type="EMBL" id="HBIB01034853">
    <property type="protein sequence ID" value="CAE0260343.1"/>
    <property type="molecule type" value="Transcribed_RNA"/>
</dbReference>
<dbReference type="PANTHER" id="PTHR43215:SF14">
    <property type="entry name" value="RADIAL SPOKE HEAD 1 HOMOLOG"/>
    <property type="match status" value="1"/>
</dbReference>
<keyword evidence="1" id="KW-0479">Metal-binding</keyword>
<evidence type="ECO:0000313" key="9">
    <source>
        <dbReference type="EMBL" id="CAE0260343.1"/>
    </source>
</evidence>
<evidence type="ECO:0000313" key="8">
    <source>
        <dbReference type="EMBL" id="CAE0260340.1"/>
    </source>
</evidence>
<proteinExistence type="predicted"/>
<dbReference type="GO" id="GO:0008270">
    <property type="term" value="F:zinc ion binding"/>
    <property type="evidence" value="ECO:0007669"/>
    <property type="project" value="UniProtKB-KW"/>
</dbReference>
<dbReference type="InterPro" id="IPR001876">
    <property type="entry name" value="Znf_RanBP2"/>
</dbReference>
<feature type="region of interest" description="Disordered" evidence="6">
    <location>
        <begin position="217"/>
        <end position="281"/>
    </location>
</feature>
<evidence type="ECO:0000256" key="3">
    <source>
        <dbReference type="ARBA" id="ARBA00022771"/>
    </source>
</evidence>
<evidence type="ECO:0000256" key="2">
    <source>
        <dbReference type="ARBA" id="ARBA00022737"/>
    </source>
</evidence>
<dbReference type="InterPro" id="IPR003409">
    <property type="entry name" value="MORN"/>
</dbReference>
<feature type="region of interest" description="Disordered" evidence="6">
    <location>
        <begin position="375"/>
        <end position="400"/>
    </location>
</feature>
<evidence type="ECO:0000256" key="6">
    <source>
        <dbReference type="SAM" id="MobiDB-lite"/>
    </source>
</evidence>
<dbReference type="Gene3D" id="2.30.30.380">
    <property type="entry name" value="Zn-finger domain of Sec23/24"/>
    <property type="match status" value="1"/>
</dbReference>
<dbReference type="PANTHER" id="PTHR43215">
    <property type="entry name" value="RADIAL SPOKE HEAD 1 HOMOLOG"/>
    <property type="match status" value="1"/>
</dbReference>
<reference evidence="8" key="1">
    <citation type="submission" date="2021-01" db="EMBL/GenBank/DDBJ databases">
        <authorList>
            <person name="Corre E."/>
            <person name="Pelletier E."/>
            <person name="Niang G."/>
            <person name="Scheremetjew M."/>
            <person name="Finn R."/>
            <person name="Kale V."/>
            <person name="Holt S."/>
            <person name="Cochrane G."/>
            <person name="Meng A."/>
            <person name="Brown T."/>
            <person name="Cohen L."/>
        </authorList>
    </citation>
    <scope>NUCLEOTIDE SEQUENCE</scope>
    <source>
        <strain evidence="8">NIES-2562</strain>
    </source>
</reference>
<accession>A0A7S3DLL8</accession>
<keyword evidence="3 5" id="KW-0863">Zinc-finger</keyword>
<protein>
    <recommendedName>
        <fullName evidence="7">RanBP2-type domain-containing protein</fullName>
    </recommendedName>
</protein>
<evidence type="ECO:0000256" key="1">
    <source>
        <dbReference type="ARBA" id="ARBA00022723"/>
    </source>
</evidence>
<dbReference type="Gene3D" id="2.20.110.10">
    <property type="entry name" value="Histone H3 K4-specific methyltransferase SET7/9 N-terminal domain"/>
    <property type="match status" value="2"/>
</dbReference>
<keyword evidence="4" id="KW-0862">Zinc</keyword>
<feature type="compositionally biased region" description="Basic and acidic residues" evidence="6">
    <location>
        <begin position="230"/>
        <end position="246"/>
    </location>
</feature>
<dbReference type="Pfam" id="PF02493">
    <property type="entry name" value="MORN"/>
    <property type="match status" value="6"/>
</dbReference>
<evidence type="ECO:0000256" key="5">
    <source>
        <dbReference type="PROSITE-ProRule" id="PRU00322"/>
    </source>
</evidence>
<sequence length="661" mass="73499">MASAGFAEGVVIETGSSPHTIAVHSGTPSTLRVHNGNNVDLIVKIKIRSSERLYFAITPLFLQLTRRGWGEIRVSAQVSLSSPAARPQQLDLLLECNATSLSKDDENPAKMWRQQLEMSPASLFRKQFHFVLQWPGSGHDDEFVPAAPPVEKKLDRERREAVVEVAPQQTRAALRRRASVVDGGLREAWVMDKKGEGVGGGGGDGKQRRLRRMSLPGSLPVLSVPAGNDGPEKVSPQKEKETEKGRAPIQSHSLPEIEEAPVTARRERQRPRARKATKSETPSIASTVEWNCPICAYINKATATGCSECGWKKMEGEYSIAATADHDEWDKKWTSGRIYIEPSPETEYKDEMRHDKSEGPQKVLRRKEAEFALPFRSRQDTHKVSDKAPKTPVSPDGLAAHSLRRLAEGKSGSYAGEGKDGKNGLGRIVWADSDCYIGYMKGGVPEGKGLLRLQDGSFYYGQFKNGVFSGSGLYSQQAHDGESVYSGIWNAGKREGKGIQVYPSGNFYHGDWHADRKEGHGTFRWANGEIYHGEWYEGRRHGNGWFAWPTGAVFVGQFDNGLFGQGKMIPESQALEKKVITPIEVGIDGIVEERYNPLEWQWTDQNAPDQLRREIHTHLEKLIHSIRVNLHCLSPLLPLSAREGSLLRVVLSKSVEERIKS</sequence>
<dbReference type="PROSITE" id="PS01358">
    <property type="entry name" value="ZF_RANBP2_1"/>
    <property type="match status" value="1"/>
</dbReference>
<keyword evidence="2" id="KW-0677">Repeat</keyword>
<feature type="domain" description="RanBP2-type" evidence="7">
    <location>
        <begin position="286"/>
        <end position="315"/>
    </location>
</feature>
<evidence type="ECO:0000256" key="4">
    <source>
        <dbReference type="ARBA" id="ARBA00022833"/>
    </source>
</evidence>
<dbReference type="PROSITE" id="PS50199">
    <property type="entry name" value="ZF_RANBP2_2"/>
    <property type="match status" value="1"/>
</dbReference>
<dbReference type="AlphaFoldDB" id="A0A7S3DLL8"/>
<name>A0A7S3DLL8_9EUKA</name>
<dbReference type="EMBL" id="HBIB01034850">
    <property type="protein sequence ID" value="CAE0260340.1"/>
    <property type="molecule type" value="Transcribed_RNA"/>
</dbReference>
<feature type="compositionally biased region" description="Basic and acidic residues" evidence="6">
    <location>
        <begin position="377"/>
        <end position="389"/>
    </location>
</feature>
<dbReference type="SMART" id="SM00698">
    <property type="entry name" value="MORN"/>
    <property type="match status" value="6"/>
</dbReference>
<gene>
    <name evidence="8" type="ORF">PBIL07802_LOCUS22619</name>
    <name evidence="9" type="ORF">PBIL07802_LOCUS22622</name>
</gene>
<evidence type="ECO:0000259" key="7">
    <source>
        <dbReference type="PROSITE" id="PS50199"/>
    </source>
</evidence>
<dbReference type="SUPFAM" id="SSF82185">
    <property type="entry name" value="Histone H3 K4-specific methyltransferase SET7/9 N-terminal domain"/>
    <property type="match status" value="2"/>
</dbReference>